<dbReference type="Proteomes" id="UP000008212">
    <property type="component" value="Chromosome"/>
</dbReference>
<dbReference type="PATRIC" id="fig|243275.7.peg.1549"/>
<dbReference type="Pfam" id="PF20469">
    <property type="entry name" value="OLD-like_TOPRIM"/>
    <property type="match status" value="1"/>
</dbReference>
<dbReference type="InterPro" id="IPR034139">
    <property type="entry name" value="TOPRIM_OLD"/>
</dbReference>
<accession>Q73M88</accession>
<dbReference type="PANTHER" id="PTHR43581:SF4">
    <property type="entry name" value="ATP_GTP PHOSPHATASE"/>
    <property type="match status" value="1"/>
</dbReference>
<feature type="domain" description="OLD protein-like TOPRIM" evidence="2">
    <location>
        <begin position="382"/>
        <end position="458"/>
    </location>
</feature>
<evidence type="ECO:0000259" key="1">
    <source>
        <dbReference type="Pfam" id="PF13304"/>
    </source>
</evidence>
<dbReference type="GO" id="GO:0016887">
    <property type="term" value="F:ATP hydrolysis activity"/>
    <property type="evidence" value="ECO:0007669"/>
    <property type="project" value="InterPro"/>
</dbReference>
<dbReference type="GeneID" id="2740862"/>
<dbReference type="Gene3D" id="3.40.50.300">
    <property type="entry name" value="P-loop containing nucleotide triphosphate hydrolases"/>
    <property type="match status" value="1"/>
</dbReference>
<evidence type="ECO:0000313" key="3">
    <source>
        <dbReference type="EMBL" id="AAS12138.1"/>
    </source>
</evidence>
<dbReference type="OrthoDB" id="9792800at2"/>
<gene>
    <name evidence="3" type="ordered locus">TDE_1621</name>
</gene>
<feature type="domain" description="ATPase AAA-type core" evidence="1">
    <location>
        <begin position="34"/>
        <end position="336"/>
    </location>
</feature>
<dbReference type="SUPFAM" id="SSF52540">
    <property type="entry name" value="P-loop containing nucleoside triphosphate hydrolases"/>
    <property type="match status" value="1"/>
</dbReference>
<dbReference type="HOGENOM" id="CLU_021240_1_0_12"/>
<evidence type="ECO:0000259" key="2">
    <source>
        <dbReference type="Pfam" id="PF20469"/>
    </source>
</evidence>
<proteinExistence type="predicted"/>
<reference evidence="3 4" key="1">
    <citation type="journal article" date="2004" name="Proc. Natl. Acad. Sci. U.S.A.">
        <title>Comparison of the genome of the oral pathogen Treponema denticola with other spirochete genomes.</title>
        <authorList>
            <person name="Seshadri R."/>
            <person name="Myers G.S."/>
            <person name="Tettelin H."/>
            <person name="Eisen J.A."/>
            <person name="Heidelberg J.F."/>
            <person name="Dodson R.J."/>
            <person name="Davidsen T.M."/>
            <person name="DeBoy R.T."/>
            <person name="Fouts D.E."/>
            <person name="Haft D.H."/>
            <person name="Selengut J."/>
            <person name="Ren Q."/>
            <person name="Brinkac L.M."/>
            <person name="Madupu R."/>
            <person name="Kolonay J."/>
            <person name="Durkin S.A."/>
            <person name="Daugherty S.C."/>
            <person name="Shetty J."/>
            <person name="Shvartsbeyn A."/>
            <person name="Gebregeorgis E."/>
            <person name="Geer K."/>
            <person name="Tsegaye G."/>
            <person name="Malek J."/>
            <person name="Ayodeji B."/>
            <person name="Shatsman S."/>
            <person name="McLeod M.P."/>
            <person name="Smajs D."/>
            <person name="Howell J.K."/>
            <person name="Pal S."/>
            <person name="Amin A."/>
            <person name="Vashisth P."/>
            <person name="McNeill T.Z."/>
            <person name="Xiang Q."/>
            <person name="Sodergren E."/>
            <person name="Baca E."/>
            <person name="Weinstock G.M."/>
            <person name="Norris S.J."/>
            <person name="Fraser C.M."/>
            <person name="Paulsen I.T."/>
        </authorList>
    </citation>
    <scope>NUCLEOTIDE SEQUENCE [LARGE SCALE GENOMIC DNA]</scope>
    <source>
        <strain evidence="4">ATCC 35405 / DSM 14222 / CIP 103919 / JCM 8153 / KCTC 15104</strain>
    </source>
</reference>
<dbReference type="GO" id="GO:0005524">
    <property type="term" value="F:ATP binding"/>
    <property type="evidence" value="ECO:0007669"/>
    <property type="project" value="InterPro"/>
</dbReference>
<dbReference type="AlphaFoldDB" id="Q73M88"/>
<dbReference type="InterPro" id="IPR027417">
    <property type="entry name" value="P-loop_NTPase"/>
</dbReference>
<organism evidence="3 4">
    <name type="scientific">Treponema denticola (strain ATCC 35405 / DSM 14222 / CIP 103919 / JCM 8153 / KCTC 15104)</name>
    <dbReference type="NCBI Taxonomy" id="243275"/>
    <lineage>
        <taxon>Bacteria</taxon>
        <taxon>Pseudomonadati</taxon>
        <taxon>Spirochaetota</taxon>
        <taxon>Spirochaetia</taxon>
        <taxon>Spirochaetales</taxon>
        <taxon>Treponemataceae</taxon>
        <taxon>Treponema</taxon>
    </lineage>
</organism>
<dbReference type="eggNOG" id="COG1195">
    <property type="taxonomic scope" value="Bacteria"/>
</dbReference>
<dbReference type="STRING" id="243275.TDE_1621"/>
<sequence>MYLSEIKLWNFRKYGRNDFDINVPHLVVPFHQGMNVLVGENDSGKTAIIDAVKLVLKTQSYEWLRVTDDDFYNESDRLRIELLFEDLTDDEAKNFIEWLCYKKQGNQPAVIYLRVVFEARRNPKTKKITTTDIRAGEGSALYLLTSEAREYLKVTYLKPLRDAENELMPGKYSRLSNILLAHEVFTKEETHENFINHLQEFNLFVDNFFSGNDEMQISDTEGAAIKEQLDEYLQSFCFNDEKARFSMSETTLKSILGKLQLSLEKTQNPGLGTLNRLYMAAELLNLQRKNWDGVKLGLIEDLEAHLHPQAQLKVIEKLQRLKDVQLILTTHSPNLASKINLKNIILCANNTCYPMGHEFTKLSDDNYCFLQTFLDVTKANLFFAKGLIFVEGWSEQVFLPSFAKLLKKLGMIKKDITQAGVSIINIQSIGFFNYTHIFQRKNNNESIPIPIAVITDSDVKYYEKDKDTAEIRIKTDIEIEQALSEKMTKLTKKYDTNNNIRLFVTKEWTFEYALYKSTVFGNLFEETVKKVHPRITSDSSSFEEALAQKLLSDSLNKRKIAYLLASGLDNVFCSENELKSDAAIQNFIEAVQFVCK</sequence>
<dbReference type="RefSeq" id="WP_002679308.1">
    <property type="nucleotide sequence ID" value="NC_002967.9"/>
</dbReference>
<dbReference type="CDD" id="cd01026">
    <property type="entry name" value="TOPRIM_OLD"/>
    <property type="match status" value="1"/>
</dbReference>
<dbReference type="EMBL" id="AE017226">
    <property type="protein sequence ID" value="AAS12138.1"/>
    <property type="molecule type" value="Genomic_DNA"/>
</dbReference>
<keyword evidence="4" id="KW-1185">Reference proteome</keyword>
<dbReference type="KEGG" id="tde:TDE_1621"/>
<dbReference type="PaxDb" id="243275-TDE_1621"/>
<dbReference type="Pfam" id="PF13304">
    <property type="entry name" value="AAA_21"/>
    <property type="match status" value="1"/>
</dbReference>
<dbReference type="InterPro" id="IPR051396">
    <property type="entry name" value="Bact_Antivir_Def_Nuclease"/>
</dbReference>
<dbReference type="InterPro" id="IPR003959">
    <property type="entry name" value="ATPase_AAA_core"/>
</dbReference>
<protein>
    <submittedName>
        <fullName evidence="3">Uncharacterized protein</fullName>
    </submittedName>
</protein>
<evidence type="ECO:0000313" key="4">
    <source>
        <dbReference type="Proteomes" id="UP000008212"/>
    </source>
</evidence>
<dbReference type="PANTHER" id="PTHR43581">
    <property type="entry name" value="ATP/GTP PHOSPHATASE"/>
    <property type="match status" value="1"/>
</dbReference>
<name>Q73M88_TREDE</name>
<dbReference type="eggNOG" id="COG3593">
    <property type="taxonomic scope" value="Bacteria"/>
</dbReference>